<dbReference type="InterPro" id="IPR052189">
    <property type="entry name" value="L-asp_N-monooxygenase_NS-form"/>
</dbReference>
<dbReference type="RefSeq" id="WP_052498472.1">
    <property type="nucleotide sequence ID" value="NZ_CP002581.1"/>
</dbReference>
<dbReference type="PANTHER" id="PTHR40254:SF1">
    <property type="entry name" value="BLR0577 PROTEIN"/>
    <property type="match status" value="1"/>
</dbReference>
<dbReference type="Proteomes" id="UP000031838">
    <property type="component" value="Chromosome 2"/>
</dbReference>
<dbReference type="AlphaFoldDB" id="A0A0B6RWX4"/>
<dbReference type="Gene3D" id="3.50.50.60">
    <property type="entry name" value="FAD/NAD(P)-binding domain"/>
    <property type="match status" value="1"/>
</dbReference>
<dbReference type="Pfam" id="PF13454">
    <property type="entry name" value="NAD_binding_9"/>
    <property type="match status" value="1"/>
</dbReference>
<name>A0A0B6RWX4_BURPL</name>
<evidence type="ECO:0000313" key="2">
    <source>
        <dbReference type="EMBL" id="AJK49832.1"/>
    </source>
</evidence>
<reference evidence="2 3" key="2">
    <citation type="journal article" date="2016" name="Appl. Microbiol. Biotechnol.">
        <title>Mutations improving production and secretion of extracellular lipase by Burkholderia glumae PG1.</title>
        <authorList>
            <person name="Knapp A."/>
            <person name="Voget S."/>
            <person name="Gao R."/>
            <person name="Zaburannyi N."/>
            <person name="Krysciak D."/>
            <person name="Breuer M."/>
            <person name="Hauer B."/>
            <person name="Streit W.R."/>
            <person name="Muller R."/>
            <person name="Daniel R."/>
            <person name="Jaeger K.E."/>
        </authorList>
    </citation>
    <scope>NUCLEOTIDE SEQUENCE [LARGE SCALE GENOMIC DNA]</scope>
    <source>
        <strain evidence="2 3">PG1</strain>
    </source>
</reference>
<reference evidence="3" key="1">
    <citation type="submission" date="2011-03" db="EMBL/GenBank/DDBJ databases">
        <authorList>
            <person name="Voget S."/>
            <person name="Streit W.R."/>
            <person name="Jaeger K.E."/>
            <person name="Daniel R."/>
        </authorList>
    </citation>
    <scope>NUCLEOTIDE SEQUENCE [LARGE SCALE GENOMIC DNA]</scope>
    <source>
        <strain evidence="3">PG1</strain>
    </source>
</reference>
<evidence type="ECO:0000313" key="3">
    <source>
        <dbReference type="Proteomes" id="UP000031838"/>
    </source>
</evidence>
<dbReference type="KEGG" id="bgp:BGL_2c17650"/>
<accession>A0A0B6RWX4</accession>
<dbReference type="EMBL" id="CP002581">
    <property type="protein sequence ID" value="AJK49832.1"/>
    <property type="molecule type" value="Genomic_DNA"/>
</dbReference>
<evidence type="ECO:0000259" key="1">
    <source>
        <dbReference type="Pfam" id="PF13454"/>
    </source>
</evidence>
<organism evidence="2 3">
    <name type="scientific">Burkholderia plantarii</name>
    <dbReference type="NCBI Taxonomy" id="41899"/>
    <lineage>
        <taxon>Bacteria</taxon>
        <taxon>Pseudomonadati</taxon>
        <taxon>Pseudomonadota</taxon>
        <taxon>Betaproteobacteria</taxon>
        <taxon>Burkholderiales</taxon>
        <taxon>Burkholderiaceae</taxon>
        <taxon>Burkholderia</taxon>
    </lineage>
</organism>
<dbReference type="PANTHER" id="PTHR40254">
    <property type="entry name" value="BLR0577 PROTEIN"/>
    <property type="match status" value="1"/>
</dbReference>
<feature type="domain" description="FAD-dependent urate hydroxylase HpyO/Asp monooxygenase CreE-like FAD/NAD(P)-binding" evidence="1">
    <location>
        <begin position="8"/>
        <end position="181"/>
    </location>
</feature>
<dbReference type="HOGENOM" id="CLU_016297_0_0_4"/>
<gene>
    <name evidence="2" type="ORF">BGL_2c17650</name>
</gene>
<sequence length="626" mass="68627">MNDITLTVIGMGPRGVSLLERLAQHLHAHRSEVPIRVHVVDPGECGQGTHYDTQPWHLLTNTLASQVTIFPPDNAVGGAAAPSFIEWARQAGYRHFDGAFHPTGAPHGEEIGEQHYLPRQLLGRYFSAAFDRIVRALPANVTVCHHRRAALDVEPAGHGFVVHLAGGATLQTDYLMLTTGHGKRKPDQADLAHEAFVTALGARNDRLDFLSHAYPAERLGRISPDATVAIQGMGLTAHDVVSHLTVGRGGRFVRRDGKLRYERSGREPAMLLFSRSGLPFSARAINQKGAAGRYTPRFLTMEAIARLREQARSARGDPRIDFVTELMPLVMADMAYASQMARTGREPAPGTFVFDAAAREAIEAILDPVGTRRFDDLQRYRDFFRGFLVDDLVEVDKGNVGSPLKAATDVLRDLREQFRHAAEFGGFTPDSNRVFTEQFVNTLNRIVFGPPRHRNLEWLTLIDQGLLDVAGGPGASVVHDRQAARFAIESRFGHGVERRHADVLVFSRIDVFHPESDRSELVANLLARGLIRPYRNGGYRPGGIDIAGSNHVIGRDGAVNPRIWAIGYPVEGPHYYTQELPRPGRKSRLTLDAETCVQGLFAALGGTATGTATLARALPAVLSLDG</sequence>
<proteinExistence type="predicted"/>
<dbReference type="SUPFAM" id="SSF51905">
    <property type="entry name" value="FAD/NAD(P)-binding domain"/>
    <property type="match status" value="1"/>
</dbReference>
<keyword evidence="3" id="KW-1185">Reference proteome</keyword>
<dbReference type="InterPro" id="IPR036188">
    <property type="entry name" value="FAD/NAD-bd_sf"/>
</dbReference>
<dbReference type="InterPro" id="IPR038732">
    <property type="entry name" value="HpyO/CreE_NAD-binding"/>
</dbReference>
<protein>
    <recommendedName>
        <fullName evidence="1">FAD-dependent urate hydroxylase HpyO/Asp monooxygenase CreE-like FAD/NAD(P)-binding domain-containing protein</fullName>
    </recommendedName>
</protein>